<keyword evidence="3" id="KW-0173">Coenzyme A biosynthesis</keyword>
<evidence type="ECO:0000313" key="5">
    <source>
        <dbReference type="Proteomes" id="UP000008983"/>
    </source>
</evidence>
<dbReference type="InParanoid" id="G0QIX1"/>
<keyword evidence="1" id="KW-0547">Nucleotide-binding</keyword>
<proteinExistence type="predicted"/>
<dbReference type="SUPFAM" id="SSF53067">
    <property type="entry name" value="Actin-like ATPase domain"/>
    <property type="match status" value="1"/>
</dbReference>
<dbReference type="GeneID" id="14911109"/>
<organism evidence="4 5">
    <name type="scientific">Ichthyophthirius multifiliis</name>
    <name type="common">White spot disease agent</name>
    <name type="synonym">Ich</name>
    <dbReference type="NCBI Taxonomy" id="5932"/>
    <lineage>
        <taxon>Eukaryota</taxon>
        <taxon>Sar</taxon>
        <taxon>Alveolata</taxon>
        <taxon>Ciliophora</taxon>
        <taxon>Intramacronucleata</taxon>
        <taxon>Oligohymenophorea</taxon>
        <taxon>Hymenostomatida</taxon>
        <taxon>Ophryoglenina</taxon>
        <taxon>Ichthyophthirius</taxon>
    </lineage>
</organism>
<dbReference type="InterPro" id="IPR004567">
    <property type="entry name" value="Type_II_PanK"/>
</dbReference>
<dbReference type="InterPro" id="IPR043129">
    <property type="entry name" value="ATPase_NBD"/>
</dbReference>
<dbReference type="Pfam" id="PF03630">
    <property type="entry name" value="Fumble"/>
    <property type="match status" value="1"/>
</dbReference>
<accession>G0QIX1</accession>
<sequence>MQILPSYQLKKHINKDIFFFYECEYKQFIQSDQKQLVQLKDQIYQESPNKDEETQIYISNYRKGTKTDQKIINQLINIFEGNQIIFKPKSVSASLIKGLNCFLNNHEVLYNFDQMIPLTQFDDFNSKVCFNKKYIKTQDKSMPYILVKIRSGISFFLVNGIGNFKRISGSIMGESFVESLIFQLTKYRNINQAFSDAFLKGNNKNVDMTVKDIYGEGCSFLGLPGDLIASSFGKCSKYGPVEKYQSHDIAKSLLISFAVNTGQLINLYCSLEQQYNVIVSMWKIKSDEYNFTLQSVINYYSKGKCNIHFVEDSDYLSCVGDFV</sequence>
<dbReference type="GO" id="GO:0004594">
    <property type="term" value="F:pantothenate kinase activity"/>
    <property type="evidence" value="ECO:0007669"/>
    <property type="project" value="TreeGrafter"/>
</dbReference>
<evidence type="ECO:0000313" key="4">
    <source>
        <dbReference type="EMBL" id="EGR34856.1"/>
    </source>
</evidence>
<dbReference type="eggNOG" id="KOG2201">
    <property type="taxonomic scope" value="Eukaryota"/>
</dbReference>
<dbReference type="GO" id="GO:0005634">
    <property type="term" value="C:nucleus"/>
    <property type="evidence" value="ECO:0007669"/>
    <property type="project" value="TreeGrafter"/>
</dbReference>
<dbReference type="GO" id="GO:0005829">
    <property type="term" value="C:cytosol"/>
    <property type="evidence" value="ECO:0007669"/>
    <property type="project" value="TreeGrafter"/>
</dbReference>
<dbReference type="Proteomes" id="UP000008983">
    <property type="component" value="Unassembled WGS sequence"/>
</dbReference>
<dbReference type="EMBL" id="GL983042">
    <property type="protein sequence ID" value="EGR34856.1"/>
    <property type="molecule type" value="Genomic_DNA"/>
</dbReference>
<keyword evidence="2" id="KW-0067">ATP-binding</keyword>
<dbReference type="AlphaFoldDB" id="G0QIX1"/>
<dbReference type="RefSeq" id="XP_004040160.1">
    <property type="nucleotide sequence ID" value="XM_004040112.1"/>
</dbReference>
<dbReference type="OMA" id="QNEVSIC"/>
<gene>
    <name evidence="4" type="ORF">IMG5_000840</name>
</gene>
<reference evidence="4 5" key="1">
    <citation type="submission" date="2011-07" db="EMBL/GenBank/DDBJ databases">
        <authorList>
            <person name="Coyne R."/>
            <person name="Brami D."/>
            <person name="Johnson J."/>
            <person name="Hostetler J."/>
            <person name="Hannick L."/>
            <person name="Clark T."/>
            <person name="Cassidy-Hanley D."/>
            <person name="Inman J."/>
        </authorList>
    </citation>
    <scope>NUCLEOTIDE SEQUENCE [LARGE SCALE GENOMIC DNA]</scope>
    <source>
        <strain evidence="4 5">G5</strain>
    </source>
</reference>
<evidence type="ECO:0008006" key="6">
    <source>
        <dbReference type="Google" id="ProtNLM"/>
    </source>
</evidence>
<protein>
    <recommendedName>
        <fullName evidence="6">Pantothenate kinase</fullName>
    </recommendedName>
</protein>
<dbReference type="GO" id="GO:0005524">
    <property type="term" value="F:ATP binding"/>
    <property type="evidence" value="ECO:0007669"/>
    <property type="project" value="UniProtKB-KW"/>
</dbReference>
<dbReference type="PANTHER" id="PTHR12280">
    <property type="entry name" value="PANTOTHENATE KINASE"/>
    <property type="match status" value="1"/>
</dbReference>
<dbReference type="PANTHER" id="PTHR12280:SF20">
    <property type="entry name" value="4'-PHOSPHOPANTETHEINE PHOSPHATASE"/>
    <property type="match status" value="1"/>
</dbReference>
<dbReference type="OrthoDB" id="296742at2759"/>
<keyword evidence="5" id="KW-1185">Reference proteome</keyword>
<evidence type="ECO:0000256" key="1">
    <source>
        <dbReference type="ARBA" id="ARBA00022741"/>
    </source>
</evidence>
<evidence type="ECO:0000256" key="3">
    <source>
        <dbReference type="ARBA" id="ARBA00022993"/>
    </source>
</evidence>
<name>G0QIX1_ICHMU</name>
<dbReference type="STRING" id="857967.G0QIX1"/>
<dbReference type="Gene3D" id="3.30.420.40">
    <property type="match status" value="1"/>
</dbReference>
<dbReference type="GO" id="GO:0015937">
    <property type="term" value="P:coenzyme A biosynthetic process"/>
    <property type="evidence" value="ECO:0007669"/>
    <property type="project" value="UniProtKB-KW"/>
</dbReference>
<evidence type="ECO:0000256" key="2">
    <source>
        <dbReference type="ARBA" id="ARBA00022840"/>
    </source>
</evidence>